<keyword evidence="1" id="KW-1133">Transmembrane helix</keyword>
<name>A0A1N7PDF9_9BACT</name>
<evidence type="ECO:0000313" key="2">
    <source>
        <dbReference type="EMBL" id="SIT08604.1"/>
    </source>
</evidence>
<dbReference type="EMBL" id="FTOP01000015">
    <property type="protein sequence ID" value="SIT08604.1"/>
    <property type="molecule type" value="Genomic_DNA"/>
</dbReference>
<accession>A0A1N7PDF9</accession>
<feature type="transmembrane region" description="Helical" evidence="1">
    <location>
        <begin position="20"/>
        <end position="43"/>
    </location>
</feature>
<keyword evidence="1" id="KW-0812">Transmembrane</keyword>
<evidence type="ECO:0000256" key="1">
    <source>
        <dbReference type="SAM" id="Phobius"/>
    </source>
</evidence>
<sequence length="79" mass="9601">MAFSFLTKYVIKFSRSLNEVFEMIIVGFYSVLSKMVYQLKIIILNCSNFKKRVSIPRWESFRINMIYKIFLWNKILFVD</sequence>
<dbReference type="Proteomes" id="UP000186026">
    <property type="component" value="Unassembled WGS sequence"/>
</dbReference>
<evidence type="ECO:0000313" key="3">
    <source>
        <dbReference type="Proteomes" id="UP000186026"/>
    </source>
</evidence>
<organism evidence="2 3">
    <name type="scientific">Belliella pelovolcani</name>
    <dbReference type="NCBI Taxonomy" id="529505"/>
    <lineage>
        <taxon>Bacteria</taxon>
        <taxon>Pseudomonadati</taxon>
        <taxon>Bacteroidota</taxon>
        <taxon>Cytophagia</taxon>
        <taxon>Cytophagales</taxon>
        <taxon>Cyclobacteriaceae</taxon>
        <taxon>Belliella</taxon>
    </lineage>
</organism>
<reference evidence="3" key="1">
    <citation type="submission" date="2017-01" db="EMBL/GenBank/DDBJ databases">
        <authorList>
            <person name="Varghese N."/>
            <person name="Submissions S."/>
        </authorList>
    </citation>
    <scope>NUCLEOTIDE SEQUENCE [LARGE SCALE GENOMIC DNA]</scope>
    <source>
        <strain evidence="3">DSM 46698</strain>
    </source>
</reference>
<keyword evidence="1" id="KW-0472">Membrane</keyword>
<keyword evidence="3" id="KW-1185">Reference proteome</keyword>
<protein>
    <submittedName>
        <fullName evidence="2">Uncharacterized protein</fullName>
    </submittedName>
</protein>
<proteinExistence type="predicted"/>
<gene>
    <name evidence="2" type="ORF">SAMN05421761_11584</name>
</gene>
<dbReference type="STRING" id="529505.SAMN05421761_11584"/>
<dbReference type="AlphaFoldDB" id="A0A1N7PDF9"/>